<dbReference type="AlphaFoldDB" id="U5D6T9"/>
<evidence type="ECO:0000313" key="3">
    <source>
        <dbReference type="Proteomes" id="UP000017836"/>
    </source>
</evidence>
<proteinExistence type="predicted"/>
<gene>
    <name evidence="2" type="ORF">AMTR_s00030p00119510</name>
</gene>
<accession>U5D6T9</accession>
<feature type="region of interest" description="Disordered" evidence="1">
    <location>
        <begin position="1"/>
        <end position="33"/>
    </location>
</feature>
<dbReference type="EMBL" id="KI392485">
    <property type="protein sequence ID" value="ERN16053.1"/>
    <property type="molecule type" value="Genomic_DNA"/>
</dbReference>
<sequence length="104" mass="11418">MDGARLRSGIDPFPRSDSDGGIGTLGEAEKKRVEKARKPIPVVEGCKWPMGLHVAQLSSVPKEKFVTLALIPSRLPAWETGDSQREQQDSRGFRSVTGMRATQK</sequence>
<name>U5D6T9_AMBTC</name>
<evidence type="ECO:0000256" key="1">
    <source>
        <dbReference type="SAM" id="MobiDB-lite"/>
    </source>
</evidence>
<feature type="compositionally biased region" description="Basic and acidic residues" evidence="1">
    <location>
        <begin position="82"/>
        <end position="92"/>
    </location>
</feature>
<organism evidence="2 3">
    <name type="scientific">Amborella trichopoda</name>
    <dbReference type="NCBI Taxonomy" id="13333"/>
    <lineage>
        <taxon>Eukaryota</taxon>
        <taxon>Viridiplantae</taxon>
        <taxon>Streptophyta</taxon>
        <taxon>Embryophyta</taxon>
        <taxon>Tracheophyta</taxon>
        <taxon>Spermatophyta</taxon>
        <taxon>Magnoliopsida</taxon>
        <taxon>Amborellales</taxon>
        <taxon>Amborellaceae</taxon>
        <taxon>Amborella</taxon>
    </lineage>
</organism>
<keyword evidence="3" id="KW-1185">Reference proteome</keyword>
<dbReference type="Gramene" id="ERN16053">
    <property type="protein sequence ID" value="ERN16053"/>
    <property type="gene ID" value="AMTR_s00030p00119510"/>
</dbReference>
<evidence type="ECO:0000313" key="2">
    <source>
        <dbReference type="EMBL" id="ERN16053.1"/>
    </source>
</evidence>
<dbReference type="HOGENOM" id="CLU_2253712_0_0_1"/>
<dbReference type="Proteomes" id="UP000017836">
    <property type="component" value="Unassembled WGS sequence"/>
</dbReference>
<feature type="region of interest" description="Disordered" evidence="1">
    <location>
        <begin position="78"/>
        <end position="104"/>
    </location>
</feature>
<reference evidence="3" key="1">
    <citation type="journal article" date="2013" name="Science">
        <title>The Amborella genome and the evolution of flowering plants.</title>
        <authorList>
            <consortium name="Amborella Genome Project"/>
        </authorList>
    </citation>
    <scope>NUCLEOTIDE SEQUENCE [LARGE SCALE GENOMIC DNA]</scope>
</reference>
<protein>
    <submittedName>
        <fullName evidence="2">Uncharacterized protein</fullName>
    </submittedName>
</protein>